<dbReference type="EMBL" id="WHPD01002372">
    <property type="protein sequence ID" value="MPV89194.1"/>
    <property type="molecule type" value="Genomic_DNA"/>
</dbReference>
<proteinExistence type="predicted"/>
<feature type="compositionally biased region" description="Gly residues" evidence="1">
    <location>
        <begin position="59"/>
        <end position="69"/>
    </location>
</feature>
<evidence type="ECO:0000313" key="3">
    <source>
        <dbReference type="Proteomes" id="UP000429644"/>
    </source>
</evidence>
<evidence type="ECO:0000313" key="2">
    <source>
        <dbReference type="EMBL" id="MPV89194.1"/>
    </source>
</evidence>
<evidence type="ECO:0000256" key="1">
    <source>
        <dbReference type="SAM" id="MobiDB-lite"/>
    </source>
</evidence>
<accession>A0A7J9UZS6</accession>
<dbReference type="AlphaFoldDB" id="A0A7J9UZS6"/>
<feature type="region of interest" description="Disordered" evidence="1">
    <location>
        <begin position="1"/>
        <end position="69"/>
    </location>
</feature>
<protein>
    <submittedName>
        <fullName evidence="2">Uncharacterized protein</fullName>
    </submittedName>
</protein>
<keyword evidence="3" id="KW-1185">Reference proteome</keyword>
<organism evidence="2 3">
    <name type="scientific">Georgenia ruanii</name>
    <dbReference type="NCBI Taxonomy" id="348442"/>
    <lineage>
        <taxon>Bacteria</taxon>
        <taxon>Bacillati</taxon>
        <taxon>Actinomycetota</taxon>
        <taxon>Actinomycetes</taxon>
        <taxon>Micrococcales</taxon>
        <taxon>Bogoriellaceae</taxon>
        <taxon>Georgenia</taxon>
    </lineage>
</organism>
<name>A0A7J9UZS6_9MICO</name>
<dbReference type="Proteomes" id="UP000429644">
    <property type="component" value="Unassembled WGS sequence"/>
</dbReference>
<reference evidence="2 3" key="1">
    <citation type="submission" date="2019-10" db="EMBL/GenBank/DDBJ databases">
        <title>Georgenia wutianyii sp. nov. and Georgenia yuyongxinii sp. nov. isolated from plateau pika (Ochotona curzoniae) in the Qinghai-Tibet plateau of China.</title>
        <authorList>
            <person name="Tian Z."/>
        </authorList>
    </citation>
    <scope>NUCLEOTIDE SEQUENCE [LARGE SCALE GENOMIC DNA]</scope>
    <source>
        <strain evidence="2 3">JCM 15130</strain>
    </source>
</reference>
<comment type="caution">
    <text evidence="2">The sequence shown here is derived from an EMBL/GenBank/DDBJ whole genome shotgun (WGS) entry which is preliminary data.</text>
</comment>
<sequence>MARLRAAEGAVGEGLPLGEDHGDRLGPTPEPVGEVGDGGVGHRGGFRWHGAPLGRARRGAGGGRRGGGG</sequence>
<gene>
    <name evidence="2" type="ORF">GB882_10995</name>
</gene>